<dbReference type="NCBIfam" id="TIGR01615">
    <property type="entry name" value="A_thal_3542"/>
    <property type="match status" value="1"/>
</dbReference>
<accession>A0A834SHR6</accession>
<sequence>MARKFPVRFQRVAAAFDADVARVTTRLCESSGSEHSPESSLDLTDLVKSFMERNEGEDDEAKVIRGRGDITGNEEDELEIDDDQYCKNRQMLQSLLLGDLNEGVVDQDERIRNVKKIRGEVEIAYRLDEDMSSPEFKRRLMTRLRRRGFDAGLCKSKWDKNGRFPGGDYEYMDVNIGGERYIIEVSLSAEFQIARPTDQYLSLLHVLPLIYVGKVEELKKVVRIMCNAIKESMKSTELDVPPWRRNGYMQAKWLSSYRRTTNQVSTRKPSLDLTSQAFSATRSFGFVARPVRAYRDEYVSKIGFRVGHLTEVLET</sequence>
<dbReference type="OrthoDB" id="548115at2759"/>
<dbReference type="EMBL" id="JAAIUW010000013">
    <property type="protein sequence ID" value="KAF7803817.1"/>
    <property type="molecule type" value="Genomic_DNA"/>
</dbReference>
<name>A0A834SHR6_9FABA</name>
<dbReference type="InterPro" id="IPR006502">
    <property type="entry name" value="PDDEXK-like"/>
</dbReference>
<keyword evidence="2" id="KW-1185">Reference proteome</keyword>
<proteinExistence type="predicted"/>
<dbReference type="AlphaFoldDB" id="A0A834SHR6"/>
<reference evidence="1" key="1">
    <citation type="submission" date="2020-09" db="EMBL/GenBank/DDBJ databases">
        <title>Genome-Enabled Discovery of Anthraquinone Biosynthesis in Senna tora.</title>
        <authorList>
            <person name="Kang S.-H."/>
            <person name="Pandey R.P."/>
            <person name="Lee C.-M."/>
            <person name="Sim J.-S."/>
            <person name="Jeong J.-T."/>
            <person name="Choi B.-S."/>
            <person name="Jung M."/>
            <person name="Ginzburg D."/>
            <person name="Zhao K."/>
            <person name="Won S.Y."/>
            <person name="Oh T.-J."/>
            <person name="Yu Y."/>
            <person name="Kim N.-H."/>
            <person name="Lee O.R."/>
            <person name="Lee T.-H."/>
            <person name="Bashyal P."/>
            <person name="Kim T.-S."/>
            <person name="Lee W.-H."/>
            <person name="Kawkins C."/>
            <person name="Kim C.-K."/>
            <person name="Kim J.S."/>
            <person name="Ahn B.O."/>
            <person name="Rhee S.Y."/>
            <person name="Sohng J.K."/>
        </authorList>
    </citation>
    <scope>NUCLEOTIDE SEQUENCE</scope>
    <source>
        <tissue evidence="1">Leaf</tissue>
    </source>
</reference>
<comment type="caution">
    <text evidence="1">The sequence shown here is derived from an EMBL/GenBank/DDBJ whole genome shotgun (WGS) entry which is preliminary data.</text>
</comment>
<gene>
    <name evidence="1" type="ORF">G2W53_042928</name>
</gene>
<evidence type="ECO:0000313" key="2">
    <source>
        <dbReference type="Proteomes" id="UP000634136"/>
    </source>
</evidence>
<evidence type="ECO:0000313" key="1">
    <source>
        <dbReference type="EMBL" id="KAF7803817.1"/>
    </source>
</evidence>
<organism evidence="1 2">
    <name type="scientific">Senna tora</name>
    <dbReference type="NCBI Taxonomy" id="362788"/>
    <lineage>
        <taxon>Eukaryota</taxon>
        <taxon>Viridiplantae</taxon>
        <taxon>Streptophyta</taxon>
        <taxon>Embryophyta</taxon>
        <taxon>Tracheophyta</taxon>
        <taxon>Spermatophyta</taxon>
        <taxon>Magnoliopsida</taxon>
        <taxon>eudicotyledons</taxon>
        <taxon>Gunneridae</taxon>
        <taxon>Pentapetalae</taxon>
        <taxon>rosids</taxon>
        <taxon>fabids</taxon>
        <taxon>Fabales</taxon>
        <taxon>Fabaceae</taxon>
        <taxon>Caesalpinioideae</taxon>
        <taxon>Cassia clade</taxon>
        <taxon>Senna</taxon>
    </lineage>
</organism>
<dbReference type="PANTHER" id="PTHR31579">
    <property type="entry name" value="OS03G0796600 PROTEIN"/>
    <property type="match status" value="1"/>
</dbReference>
<dbReference type="Pfam" id="PF04720">
    <property type="entry name" value="PDDEXK_6"/>
    <property type="match status" value="1"/>
</dbReference>
<dbReference type="PANTHER" id="PTHR31579:SF92">
    <property type="entry name" value="DUF506 FAMILY PROTEIN"/>
    <property type="match status" value="1"/>
</dbReference>
<protein>
    <submittedName>
        <fullName evidence="1">DUF506 family protein</fullName>
    </submittedName>
</protein>
<dbReference type="Proteomes" id="UP000634136">
    <property type="component" value="Unassembled WGS sequence"/>
</dbReference>